<dbReference type="Proteomes" id="UP001598300">
    <property type="component" value="Unassembled WGS sequence"/>
</dbReference>
<keyword evidence="3" id="KW-0804">Transcription</keyword>
<dbReference type="CDD" id="cd06170">
    <property type="entry name" value="LuxR_C_like"/>
    <property type="match status" value="1"/>
</dbReference>
<dbReference type="EMBL" id="JBHXPM010000001">
    <property type="protein sequence ID" value="MFD3954799.1"/>
    <property type="molecule type" value="Genomic_DNA"/>
</dbReference>
<evidence type="ECO:0000313" key="6">
    <source>
        <dbReference type="Proteomes" id="UP001598300"/>
    </source>
</evidence>
<sequence length="141" mass="15614">MADCDTDEVLLAALAAGVRGYLPLSAPREDFGTAIRAVAADGAFLPTDVTRRLFGNFHLVPRQADRPAELRLLSERERQVLLLIGGGRSNREIARSLRLSEATVKSHVSRILAKLKLRDRVHVAQLVWRLGLNSPLHLHQP</sequence>
<dbReference type="GO" id="GO:0003677">
    <property type="term" value="F:DNA binding"/>
    <property type="evidence" value="ECO:0007669"/>
    <property type="project" value="UniProtKB-KW"/>
</dbReference>
<dbReference type="InterPro" id="IPR000792">
    <property type="entry name" value="Tscrpt_reg_LuxR_C"/>
</dbReference>
<keyword evidence="2 5" id="KW-0238">DNA-binding</keyword>
<evidence type="ECO:0000256" key="2">
    <source>
        <dbReference type="ARBA" id="ARBA00023125"/>
    </source>
</evidence>
<dbReference type="Gene3D" id="3.40.50.2300">
    <property type="match status" value="1"/>
</dbReference>
<comment type="caution">
    <text evidence="5">The sequence shown here is derived from an EMBL/GenBank/DDBJ whole genome shotgun (WGS) entry which is preliminary data.</text>
</comment>
<feature type="domain" description="HTH luxR-type" evidence="4">
    <location>
        <begin position="66"/>
        <end position="131"/>
    </location>
</feature>
<protein>
    <submittedName>
        <fullName evidence="5">DNA-binding response regulator</fullName>
    </submittedName>
</protein>
<dbReference type="SUPFAM" id="SSF46894">
    <property type="entry name" value="C-terminal effector domain of the bipartite response regulators"/>
    <property type="match status" value="1"/>
</dbReference>
<dbReference type="InterPro" id="IPR039420">
    <property type="entry name" value="WalR-like"/>
</dbReference>
<keyword evidence="1" id="KW-0805">Transcription regulation</keyword>
<dbReference type="SMART" id="SM00421">
    <property type="entry name" value="HTH_LUXR"/>
    <property type="match status" value="1"/>
</dbReference>
<proteinExistence type="predicted"/>
<organism evidence="5 6">
    <name type="scientific">Streptomyces bacillaris</name>
    <dbReference type="NCBI Taxonomy" id="68179"/>
    <lineage>
        <taxon>Bacteria</taxon>
        <taxon>Bacillati</taxon>
        <taxon>Actinomycetota</taxon>
        <taxon>Actinomycetes</taxon>
        <taxon>Kitasatosporales</taxon>
        <taxon>Streptomycetaceae</taxon>
        <taxon>Streptomyces</taxon>
    </lineage>
</organism>
<evidence type="ECO:0000259" key="4">
    <source>
        <dbReference type="PROSITE" id="PS50043"/>
    </source>
</evidence>
<name>A0ABW6DP95_9ACTN</name>
<evidence type="ECO:0000256" key="1">
    <source>
        <dbReference type="ARBA" id="ARBA00023015"/>
    </source>
</evidence>
<dbReference type="PANTHER" id="PTHR43214:SF24">
    <property type="entry name" value="TRANSCRIPTIONAL REGULATORY PROTEIN NARL-RELATED"/>
    <property type="match status" value="1"/>
</dbReference>
<reference evidence="5 6" key="1">
    <citation type="submission" date="2024-09" db="EMBL/GenBank/DDBJ databases">
        <title>The Natural Products Discovery Center: Release of the First 8490 Sequenced Strains for Exploring Actinobacteria Biosynthetic Diversity.</title>
        <authorList>
            <person name="Kalkreuter E."/>
            <person name="Kautsar S.A."/>
            <person name="Yang D."/>
            <person name="Bader C.D."/>
            <person name="Teijaro C.N."/>
            <person name="Fluegel L."/>
            <person name="Davis C.M."/>
            <person name="Simpson J.R."/>
            <person name="Lauterbach L."/>
            <person name="Steele A.D."/>
            <person name="Gui C."/>
            <person name="Meng S."/>
            <person name="Li G."/>
            <person name="Viehrig K."/>
            <person name="Ye F."/>
            <person name="Su P."/>
            <person name="Kiefer A.F."/>
            <person name="Nichols A."/>
            <person name="Cepeda A.J."/>
            <person name="Yan W."/>
            <person name="Fan B."/>
            <person name="Jiang Y."/>
            <person name="Adhikari A."/>
            <person name="Zheng C.-J."/>
            <person name="Schuster L."/>
            <person name="Cowan T.M."/>
            <person name="Smanski M.J."/>
            <person name="Chevrette M.G."/>
            <person name="De Carvalho L.P.S."/>
            <person name="Shen B."/>
        </authorList>
    </citation>
    <scope>NUCLEOTIDE SEQUENCE [LARGE SCALE GENOMIC DNA]</scope>
    <source>
        <strain evidence="5 6">NPDC058584</strain>
    </source>
</reference>
<dbReference type="PRINTS" id="PR00038">
    <property type="entry name" value="HTHLUXR"/>
</dbReference>
<dbReference type="InterPro" id="IPR016032">
    <property type="entry name" value="Sig_transdc_resp-reg_C-effctor"/>
</dbReference>
<evidence type="ECO:0000313" key="5">
    <source>
        <dbReference type="EMBL" id="MFD3954799.1"/>
    </source>
</evidence>
<keyword evidence="6" id="KW-1185">Reference proteome</keyword>
<dbReference type="PROSITE" id="PS00622">
    <property type="entry name" value="HTH_LUXR_1"/>
    <property type="match status" value="1"/>
</dbReference>
<accession>A0ABW6DP95</accession>
<dbReference type="RefSeq" id="WP_070199993.1">
    <property type="nucleotide sequence ID" value="NZ_JBEPFV010000005.1"/>
</dbReference>
<dbReference type="Pfam" id="PF00196">
    <property type="entry name" value="GerE"/>
    <property type="match status" value="1"/>
</dbReference>
<dbReference type="PROSITE" id="PS50043">
    <property type="entry name" value="HTH_LUXR_2"/>
    <property type="match status" value="1"/>
</dbReference>
<evidence type="ECO:0000256" key="3">
    <source>
        <dbReference type="ARBA" id="ARBA00023163"/>
    </source>
</evidence>
<dbReference type="PANTHER" id="PTHR43214">
    <property type="entry name" value="TWO-COMPONENT RESPONSE REGULATOR"/>
    <property type="match status" value="1"/>
</dbReference>
<gene>
    <name evidence="5" type="ORF">ACFWR3_01790</name>
</gene>